<comment type="caution">
    <text evidence="2">The sequence shown here is derived from an EMBL/GenBank/DDBJ whole genome shotgun (WGS) entry which is preliminary data.</text>
</comment>
<reference evidence="2 4" key="1">
    <citation type="submission" date="2020-05" db="EMBL/GenBank/DDBJ databases">
        <title>Identification and distribution of gene clusters putatively required for synthesis of sphingolipid metabolism inhibitors in phylogenetically diverse species of the filamentous fungus Fusarium.</title>
        <authorList>
            <person name="Kim H.-S."/>
            <person name="Busman M."/>
            <person name="Brown D.W."/>
            <person name="Divon H."/>
            <person name="Uhlig S."/>
            <person name="Proctor R.H."/>
        </authorList>
    </citation>
    <scope>NUCLEOTIDE SEQUENCE [LARGE SCALE GENOMIC DNA]</scope>
    <source>
        <strain evidence="2 4">NRRL 25196</strain>
    </source>
</reference>
<accession>A0A8H5MHV0</accession>
<evidence type="ECO:0000313" key="2">
    <source>
        <dbReference type="EMBL" id="KAF5529374.1"/>
    </source>
</evidence>
<dbReference type="AlphaFoldDB" id="A0A8H5MHV0"/>
<dbReference type="EMBL" id="JAAOAO010000155">
    <property type="protein sequence ID" value="KAF5560413.1"/>
    <property type="molecule type" value="Genomic_DNA"/>
</dbReference>
<gene>
    <name evidence="2" type="ORF">FNAPI_13895</name>
    <name evidence="3" type="ORF">FNAPI_4184</name>
</gene>
<feature type="compositionally biased region" description="Basic and acidic residues" evidence="1">
    <location>
        <begin position="15"/>
        <end position="42"/>
    </location>
</feature>
<evidence type="ECO:0000313" key="3">
    <source>
        <dbReference type="EMBL" id="KAF5560413.1"/>
    </source>
</evidence>
<protein>
    <submittedName>
        <fullName evidence="2">Uncharacterized protein</fullName>
    </submittedName>
</protein>
<evidence type="ECO:0000313" key="4">
    <source>
        <dbReference type="Proteomes" id="UP000574317"/>
    </source>
</evidence>
<dbReference type="EMBL" id="JAAOAO010001021">
    <property type="protein sequence ID" value="KAF5529374.1"/>
    <property type="molecule type" value="Genomic_DNA"/>
</dbReference>
<dbReference type="Proteomes" id="UP000574317">
    <property type="component" value="Unassembled WGS sequence"/>
</dbReference>
<name>A0A8H5MHV0_9HYPO</name>
<sequence length="187" mass="22027">MPGSWDAESPSATKTHGDHERDIEVRKGTAQHYLKESRHSREIFNPNSTRRKRSPRRSLQPYRKDLTPEEVRQDYNALIEQIQDWVQKLINPWLEDCGDDAHAFFTHVKKRILDADRFKRILREYPDLMNGLNFSEPDKTIVRSVILRYLNVRVFQSVLYDAILRSVQTISSIENHMRASVEPKRGI</sequence>
<organism evidence="2 4">
    <name type="scientific">Fusarium napiforme</name>
    <dbReference type="NCBI Taxonomy" id="42672"/>
    <lineage>
        <taxon>Eukaryota</taxon>
        <taxon>Fungi</taxon>
        <taxon>Dikarya</taxon>
        <taxon>Ascomycota</taxon>
        <taxon>Pezizomycotina</taxon>
        <taxon>Sordariomycetes</taxon>
        <taxon>Hypocreomycetidae</taxon>
        <taxon>Hypocreales</taxon>
        <taxon>Nectriaceae</taxon>
        <taxon>Fusarium</taxon>
        <taxon>Fusarium fujikuroi species complex</taxon>
    </lineage>
</organism>
<feature type="region of interest" description="Disordered" evidence="1">
    <location>
        <begin position="1"/>
        <end position="65"/>
    </location>
</feature>
<keyword evidence="4" id="KW-1185">Reference proteome</keyword>
<evidence type="ECO:0000256" key="1">
    <source>
        <dbReference type="SAM" id="MobiDB-lite"/>
    </source>
</evidence>
<proteinExistence type="predicted"/>